<keyword evidence="2" id="KW-1185">Reference proteome</keyword>
<gene>
    <name evidence="1" type="ORF">AIOL_002976</name>
</gene>
<dbReference type="AlphaFoldDB" id="A0A0J9E5I5"/>
<comment type="caution">
    <text evidence="1">The sequence shown here is derived from an EMBL/GenBank/DDBJ whole genome shotgun (WGS) entry which is preliminary data.</text>
</comment>
<reference evidence="1 2" key="1">
    <citation type="submission" date="2015-06" db="EMBL/GenBank/DDBJ databases">
        <title>Draft genome sequence of an Alphaproteobacteria species associated to the Mediterranean sponge Oscarella lobularis.</title>
        <authorList>
            <person name="Jourda C."/>
            <person name="Santini S."/>
            <person name="Claverie J.-M."/>
        </authorList>
    </citation>
    <scope>NUCLEOTIDE SEQUENCE [LARGE SCALE GENOMIC DNA]</scope>
    <source>
        <strain evidence="1">IGS</strain>
    </source>
</reference>
<protein>
    <recommendedName>
        <fullName evidence="3">SH3b domain-containing protein</fullName>
    </recommendedName>
</protein>
<dbReference type="EMBL" id="LFTY01000002">
    <property type="protein sequence ID" value="KMW58007.1"/>
    <property type="molecule type" value="Genomic_DNA"/>
</dbReference>
<accession>A0A0J9E5I5</accession>
<proteinExistence type="predicted"/>
<name>A0A0J9E5I5_9RHOB</name>
<evidence type="ECO:0000313" key="1">
    <source>
        <dbReference type="EMBL" id="KMW58007.1"/>
    </source>
</evidence>
<organism evidence="1 2">
    <name type="scientific">Candidatus Rhodobacter oscarellae</name>
    <dbReference type="NCBI Taxonomy" id="1675527"/>
    <lineage>
        <taxon>Bacteria</taxon>
        <taxon>Pseudomonadati</taxon>
        <taxon>Pseudomonadota</taxon>
        <taxon>Alphaproteobacteria</taxon>
        <taxon>Rhodobacterales</taxon>
        <taxon>Rhodobacter group</taxon>
        <taxon>Rhodobacter</taxon>
    </lineage>
</organism>
<dbReference type="Proteomes" id="UP000037178">
    <property type="component" value="Unassembled WGS sequence"/>
</dbReference>
<dbReference type="PATRIC" id="fig|1675527.3.peg.3116"/>
<sequence length="153" mass="16104">MNHGCEATTGEAWCQVTPLHGGAKGYVLASSVSPAIGPDGVLPTGVDTSKRRAKSRDFDARSSFPCAQEQGQQMGECAGAVARGGGGDATVVATFPNGFSRLLYFTHGAFMRGNATMSGVGIDTDWSLQDGAYQIRVDDQRFAIPVEFVLGRK</sequence>
<evidence type="ECO:0008006" key="3">
    <source>
        <dbReference type="Google" id="ProtNLM"/>
    </source>
</evidence>
<evidence type="ECO:0000313" key="2">
    <source>
        <dbReference type="Proteomes" id="UP000037178"/>
    </source>
</evidence>